<dbReference type="Proteomes" id="UP000297963">
    <property type="component" value="Unassembled WGS sequence"/>
</dbReference>
<keyword evidence="5" id="KW-1185">Reference proteome</keyword>
<sequence length="403" mass="42469">MDGVESDVSSLLSAPSKAVAIEVLVHGAQSRARLARRMGLSPATLTRLVKPLLEGGVLIESGAVRSPGRGRSSLPLDVVPDRYKFVGVKLTEEAIYAVVTDVRSRIIDQVRVPLGSRDVSDVVTAVRDIVMDFQSGMDQPLDAVGVTVGGRVDEGEIVADSSFLQWRDVPFRSLLGAALRVPVYLDNDVVGLTKAQQWFGHGKGYSSFALLTVGAGVGYGLVINDLMIPTFLNPLSHYPVDPSGPLCPLGHRGCMTAFLSSSSITAAVSAAHGRFIEYDDVLEMARSGDAPAVRVVQEAARALGRAASAITAFTGVKRIILSGEGVHLADAARSSVDEGLSEYDTDSPLHSELIVRPMDFPEWARGAAVIAIQKTFPRSSPGGTAGSEAGAPAEHSTAVIDSE</sequence>
<comment type="similarity">
    <text evidence="1">Belongs to the ROK (NagC/XylR) family.</text>
</comment>
<dbReference type="AlphaFoldDB" id="A0A1I2Y588"/>
<reference evidence="4 6" key="2">
    <citation type="submission" date="2019-03" db="EMBL/GenBank/DDBJ databases">
        <title>Genomics of glacier-inhabiting Cryobacterium strains.</title>
        <authorList>
            <person name="Liu Q."/>
            <person name="Xin Y.-H."/>
        </authorList>
    </citation>
    <scope>NUCLEOTIDE SEQUENCE [LARGE SCALE GENOMIC DNA]</scope>
    <source>
        <strain evidence="4 6">Hh34</strain>
    </source>
</reference>
<keyword evidence="3" id="KW-0808">Transferase</keyword>
<dbReference type="InterPro" id="IPR000600">
    <property type="entry name" value="ROK"/>
</dbReference>
<dbReference type="PANTHER" id="PTHR18964:SF149">
    <property type="entry name" value="BIFUNCTIONAL UDP-N-ACETYLGLUCOSAMINE 2-EPIMERASE_N-ACETYLMANNOSAMINE KINASE"/>
    <property type="match status" value="1"/>
</dbReference>
<proteinExistence type="inferred from homology"/>
<evidence type="ECO:0000256" key="1">
    <source>
        <dbReference type="ARBA" id="ARBA00006479"/>
    </source>
</evidence>
<dbReference type="STRING" id="995038.SAMN05216274_101320"/>
<accession>A0A1I2Y588</accession>
<evidence type="ECO:0000313" key="3">
    <source>
        <dbReference type="EMBL" id="SFH20106.1"/>
    </source>
</evidence>
<dbReference type="Pfam" id="PF00480">
    <property type="entry name" value="ROK"/>
    <property type="match status" value="1"/>
</dbReference>
<dbReference type="Gene3D" id="1.10.10.10">
    <property type="entry name" value="Winged helix-like DNA-binding domain superfamily/Winged helix DNA-binding domain"/>
    <property type="match status" value="1"/>
</dbReference>
<dbReference type="InterPro" id="IPR043129">
    <property type="entry name" value="ATPase_NBD"/>
</dbReference>
<gene>
    <name evidence="4" type="ORF">E3O11_08865</name>
    <name evidence="3" type="ORF">SAMN05216274_101320</name>
</gene>
<name>A0A1I2Y588_9MICO</name>
<dbReference type="Proteomes" id="UP000199681">
    <property type="component" value="Unassembled WGS sequence"/>
</dbReference>
<dbReference type="PANTHER" id="PTHR18964">
    <property type="entry name" value="ROK (REPRESSOR, ORF, KINASE) FAMILY"/>
    <property type="match status" value="1"/>
</dbReference>
<dbReference type="SUPFAM" id="SSF46785">
    <property type="entry name" value="Winged helix' DNA-binding domain"/>
    <property type="match status" value="1"/>
</dbReference>
<dbReference type="SUPFAM" id="SSF53067">
    <property type="entry name" value="Actin-like ATPase domain"/>
    <property type="match status" value="1"/>
</dbReference>
<evidence type="ECO:0000256" key="2">
    <source>
        <dbReference type="SAM" id="MobiDB-lite"/>
    </source>
</evidence>
<dbReference type="Gene3D" id="3.30.420.40">
    <property type="match status" value="2"/>
</dbReference>
<dbReference type="EMBL" id="SOFE01000014">
    <property type="protein sequence ID" value="TFB85134.1"/>
    <property type="molecule type" value="Genomic_DNA"/>
</dbReference>
<feature type="region of interest" description="Disordered" evidence="2">
    <location>
        <begin position="378"/>
        <end position="403"/>
    </location>
</feature>
<dbReference type="EMBL" id="FOPW01000001">
    <property type="protein sequence ID" value="SFH20106.1"/>
    <property type="molecule type" value="Genomic_DNA"/>
</dbReference>
<dbReference type="InterPro" id="IPR036390">
    <property type="entry name" value="WH_DNA-bd_sf"/>
</dbReference>
<dbReference type="GO" id="GO:0016301">
    <property type="term" value="F:kinase activity"/>
    <property type="evidence" value="ECO:0007669"/>
    <property type="project" value="UniProtKB-KW"/>
</dbReference>
<reference evidence="3 5" key="1">
    <citation type="submission" date="2016-10" db="EMBL/GenBank/DDBJ databases">
        <authorList>
            <person name="Varghese N."/>
            <person name="Submissions S."/>
        </authorList>
    </citation>
    <scope>NUCLEOTIDE SEQUENCE [LARGE SCALE GENOMIC DNA]</scope>
    <source>
        <strain evidence="3 5">GMCC 1.11211</strain>
    </source>
</reference>
<protein>
    <submittedName>
        <fullName evidence="4">ROK family transcriptional regulator</fullName>
    </submittedName>
    <submittedName>
        <fullName evidence="3">Sugar kinase of the NBD/HSP70 family, may contain an N-terminal HTH domain</fullName>
    </submittedName>
</protein>
<evidence type="ECO:0000313" key="6">
    <source>
        <dbReference type="Proteomes" id="UP000297963"/>
    </source>
</evidence>
<evidence type="ECO:0000313" key="5">
    <source>
        <dbReference type="Proteomes" id="UP000199681"/>
    </source>
</evidence>
<evidence type="ECO:0000313" key="4">
    <source>
        <dbReference type="EMBL" id="TFB85134.1"/>
    </source>
</evidence>
<keyword evidence="3" id="KW-0418">Kinase</keyword>
<dbReference type="InterPro" id="IPR036388">
    <property type="entry name" value="WH-like_DNA-bd_sf"/>
</dbReference>
<comment type="caution">
    <text evidence="4">The sequence shown here is derived from an EMBL/GenBank/DDBJ whole genome shotgun (WGS) entry which is preliminary data.</text>
</comment>
<organism evidence="4 6">
    <name type="scientific">Cryobacterium levicorallinum</name>
    <dbReference type="NCBI Taxonomy" id="995038"/>
    <lineage>
        <taxon>Bacteria</taxon>
        <taxon>Bacillati</taxon>
        <taxon>Actinomycetota</taxon>
        <taxon>Actinomycetes</taxon>
        <taxon>Micrococcales</taxon>
        <taxon>Microbacteriaceae</taxon>
        <taxon>Cryobacterium</taxon>
    </lineage>
</organism>